<gene>
    <name evidence="10" type="ORF">L2716_02810</name>
</gene>
<evidence type="ECO:0000256" key="6">
    <source>
        <dbReference type="ARBA" id="ARBA00023136"/>
    </source>
</evidence>
<accession>A0ABS9GZ29</accession>
<evidence type="ECO:0000256" key="1">
    <source>
        <dbReference type="ARBA" id="ARBA00004651"/>
    </source>
</evidence>
<comment type="caution">
    <text evidence="10">The sequence shown here is derived from an EMBL/GenBank/DDBJ whole genome shotgun (WGS) entry which is preliminary data.</text>
</comment>
<dbReference type="SUPFAM" id="SSF52540">
    <property type="entry name" value="P-loop containing nucleoside triphosphate hydrolases"/>
    <property type="match status" value="1"/>
</dbReference>
<evidence type="ECO:0000256" key="3">
    <source>
        <dbReference type="ARBA" id="ARBA00022741"/>
    </source>
</evidence>
<dbReference type="InterPro" id="IPR027417">
    <property type="entry name" value="P-loop_NTPase"/>
</dbReference>
<sequence length="576" mass="65127">MVNLKWLFSYIKIVKWLFALSLGLLFLETTAFIAQTGLQKYIIDDVFIAGRFDRLIPILFLFAGAFIAYAVLFTIAPHTFHRIQAIVKKQLISDFMGYMRKIPTQTYRNERVTKYVHYLTNDVDQVADTIGGFIPRSIQLCFNIVFLSVIVFISSPLLLVAIFVFSVIYVAIGKYFSPKIRKAAKDAQNRKTDLLIHIEEGIASTREIMAYNRLAWETNIYNRYFKRYFDSVMIETKMSNRQLITSQPLKWGASLIVLVYGGYSVIQGSLSIGLFIVVFQFTSQLMDSIQRLFEFTMLLSGKYSLIDRLRSVMEGPVEHEGHHTLSEKVETISFEKVSFAYQDEANKNVLNDLSLTIPAGKKVAFVGTSGGGKSTIAQLIVRFFTPTQGDILVNGKSLRDLNQSDWRNRIGIVPQDPYLFPDTVRNNILMGREGISDDVMYHACQLAEIHDYIESLPEGYETEVGERGITLSGGQRQRLALARAIIGNPEILVLDEATSSLDLETERKVQTNFDQVRTGKTTIIIAHRLSTVQNADIIFVMDKGRVVEQGAHDELLKGNTIYKSLVFAEKSTITSA</sequence>
<dbReference type="EMBL" id="JAKIJS010000001">
    <property type="protein sequence ID" value="MCF6136645.1"/>
    <property type="molecule type" value="Genomic_DNA"/>
</dbReference>
<dbReference type="InterPro" id="IPR017871">
    <property type="entry name" value="ABC_transporter-like_CS"/>
</dbReference>
<keyword evidence="4 10" id="KW-0067">ATP-binding</keyword>
<dbReference type="PANTHER" id="PTHR43394:SF1">
    <property type="entry name" value="ATP-BINDING CASSETTE SUB-FAMILY B MEMBER 10, MITOCHONDRIAL"/>
    <property type="match status" value="1"/>
</dbReference>
<dbReference type="InterPro" id="IPR011527">
    <property type="entry name" value="ABC1_TM_dom"/>
</dbReference>
<reference evidence="10 11" key="1">
    <citation type="submission" date="2022-01" db="EMBL/GenBank/DDBJ databases">
        <title>Alkalihalobacillus sp. EGI L200015, a novel bacterium isolated from a salt lake sediment.</title>
        <authorList>
            <person name="Gao L."/>
            <person name="Fang B.-Z."/>
            <person name="Li W.-J."/>
        </authorList>
    </citation>
    <scope>NUCLEOTIDE SEQUENCE [LARGE SCALE GENOMIC DNA]</scope>
    <source>
        <strain evidence="10 11">KCTC 12718</strain>
    </source>
</reference>
<protein>
    <submittedName>
        <fullName evidence="10">ABC transporter ATP-binding protein/permease</fullName>
    </submittedName>
</protein>
<dbReference type="PROSITE" id="PS50893">
    <property type="entry name" value="ABC_TRANSPORTER_2"/>
    <property type="match status" value="1"/>
</dbReference>
<comment type="subcellular location">
    <subcellularLocation>
        <location evidence="1">Cell membrane</location>
        <topology evidence="1">Multi-pass membrane protein</topology>
    </subcellularLocation>
</comment>
<keyword evidence="2 7" id="KW-0812">Transmembrane</keyword>
<feature type="transmembrane region" description="Helical" evidence="7">
    <location>
        <begin position="255"/>
        <end position="281"/>
    </location>
</feature>
<feature type="domain" description="ABC transporter" evidence="8">
    <location>
        <begin position="332"/>
        <end position="568"/>
    </location>
</feature>
<feature type="domain" description="ABC transmembrane type-1" evidence="9">
    <location>
        <begin position="19"/>
        <end position="301"/>
    </location>
</feature>
<dbReference type="RefSeq" id="WP_236331580.1">
    <property type="nucleotide sequence ID" value="NZ_JAKIJS010000001.1"/>
</dbReference>
<evidence type="ECO:0000313" key="11">
    <source>
        <dbReference type="Proteomes" id="UP001649381"/>
    </source>
</evidence>
<dbReference type="SMART" id="SM00382">
    <property type="entry name" value="AAA"/>
    <property type="match status" value="1"/>
</dbReference>
<dbReference type="InterPro" id="IPR003593">
    <property type="entry name" value="AAA+_ATPase"/>
</dbReference>
<dbReference type="GO" id="GO:0005524">
    <property type="term" value="F:ATP binding"/>
    <property type="evidence" value="ECO:0007669"/>
    <property type="project" value="UniProtKB-KW"/>
</dbReference>
<dbReference type="Gene3D" id="3.40.50.300">
    <property type="entry name" value="P-loop containing nucleotide triphosphate hydrolases"/>
    <property type="match status" value="1"/>
</dbReference>
<dbReference type="Pfam" id="PF00005">
    <property type="entry name" value="ABC_tran"/>
    <property type="match status" value="1"/>
</dbReference>
<dbReference type="InterPro" id="IPR039421">
    <property type="entry name" value="Type_1_exporter"/>
</dbReference>
<keyword evidence="5 7" id="KW-1133">Transmembrane helix</keyword>
<evidence type="ECO:0000313" key="10">
    <source>
        <dbReference type="EMBL" id="MCF6136645.1"/>
    </source>
</evidence>
<evidence type="ECO:0000256" key="7">
    <source>
        <dbReference type="SAM" id="Phobius"/>
    </source>
</evidence>
<dbReference type="PROSITE" id="PS00211">
    <property type="entry name" value="ABC_TRANSPORTER_1"/>
    <property type="match status" value="1"/>
</dbReference>
<evidence type="ECO:0000259" key="9">
    <source>
        <dbReference type="PROSITE" id="PS50929"/>
    </source>
</evidence>
<evidence type="ECO:0000256" key="5">
    <source>
        <dbReference type="ARBA" id="ARBA00022989"/>
    </source>
</evidence>
<dbReference type="Pfam" id="PF00664">
    <property type="entry name" value="ABC_membrane"/>
    <property type="match status" value="1"/>
</dbReference>
<proteinExistence type="predicted"/>
<feature type="transmembrane region" description="Helical" evidence="7">
    <location>
        <begin position="55"/>
        <end position="76"/>
    </location>
</feature>
<feature type="transmembrane region" description="Helical" evidence="7">
    <location>
        <begin position="144"/>
        <end position="172"/>
    </location>
</feature>
<keyword evidence="11" id="KW-1185">Reference proteome</keyword>
<dbReference type="InterPro" id="IPR036640">
    <property type="entry name" value="ABC1_TM_sf"/>
</dbReference>
<keyword evidence="6 7" id="KW-0472">Membrane</keyword>
<dbReference type="Proteomes" id="UP001649381">
    <property type="component" value="Unassembled WGS sequence"/>
</dbReference>
<dbReference type="InterPro" id="IPR003439">
    <property type="entry name" value="ABC_transporter-like_ATP-bd"/>
</dbReference>
<evidence type="ECO:0000256" key="2">
    <source>
        <dbReference type="ARBA" id="ARBA00022692"/>
    </source>
</evidence>
<dbReference type="PROSITE" id="PS50929">
    <property type="entry name" value="ABC_TM1F"/>
    <property type="match status" value="1"/>
</dbReference>
<evidence type="ECO:0000259" key="8">
    <source>
        <dbReference type="PROSITE" id="PS50893"/>
    </source>
</evidence>
<dbReference type="Gene3D" id="1.20.1560.10">
    <property type="entry name" value="ABC transporter type 1, transmembrane domain"/>
    <property type="match status" value="1"/>
</dbReference>
<name>A0ABS9GZ29_9BACL</name>
<keyword evidence="3" id="KW-0547">Nucleotide-binding</keyword>
<dbReference type="CDD" id="cd07346">
    <property type="entry name" value="ABC_6TM_exporters"/>
    <property type="match status" value="1"/>
</dbReference>
<organism evidence="10 11">
    <name type="scientific">Pseudalkalibacillus berkeleyi</name>
    <dbReference type="NCBI Taxonomy" id="1069813"/>
    <lineage>
        <taxon>Bacteria</taxon>
        <taxon>Bacillati</taxon>
        <taxon>Bacillota</taxon>
        <taxon>Bacilli</taxon>
        <taxon>Bacillales</taxon>
        <taxon>Fictibacillaceae</taxon>
        <taxon>Pseudalkalibacillus</taxon>
    </lineage>
</organism>
<dbReference type="PANTHER" id="PTHR43394">
    <property type="entry name" value="ATP-DEPENDENT PERMEASE MDL1, MITOCHONDRIAL"/>
    <property type="match status" value="1"/>
</dbReference>
<evidence type="ECO:0000256" key="4">
    <source>
        <dbReference type="ARBA" id="ARBA00022840"/>
    </source>
</evidence>
<dbReference type="SUPFAM" id="SSF90123">
    <property type="entry name" value="ABC transporter transmembrane region"/>
    <property type="match status" value="1"/>
</dbReference>